<dbReference type="InterPro" id="IPR048496">
    <property type="entry name" value="DUF1846_N"/>
</dbReference>
<evidence type="ECO:0000256" key="1">
    <source>
        <dbReference type="HAMAP-Rule" id="MF_01567"/>
    </source>
</evidence>
<dbReference type="Gene3D" id="1.20.1570.10">
    <property type="entry name" value="dip2346 domain like"/>
    <property type="match status" value="1"/>
</dbReference>
<reference evidence="4 5" key="1">
    <citation type="submission" date="2021-01" db="EMBL/GenBank/DDBJ databases">
        <title>Sequencing the genomes of 1000 actinobacteria strains.</title>
        <authorList>
            <person name="Klenk H.-P."/>
        </authorList>
    </citation>
    <scope>NUCLEOTIDE SEQUENCE [LARGE SCALE GENOMIC DNA]</scope>
    <source>
        <strain evidence="4 5">DSM 13657</strain>
    </source>
</reference>
<dbReference type="Gene3D" id="3.40.140.40">
    <property type="entry name" value="Domain of unknown function (DUF1846), C-terminal subdomain"/>
    <property type="match status" value="1"/>
</dbReference>
<keyword evidence="5" id="KW-1185">Reference proteome</keyword>
<dbReference type="InterPro" id="IPR014999">
    <property type="entry name" value="DUF1846"/>
</dbReference>
<dbReference type="Gene3D" id="3.10.630.10">
    <property type="entry name" value="dip2346 domain like"/>
    <property type="match status" value="1"/>
</dbReference>
<comment type="similarity">
    <text evidence="1">Belongs to the UPF0371 family.</text>
</comment>
<dbReference type="EMBL" id="JAFBCP010000001">
    <property type="protein sequence ID" value="MBM7817124.1"/>
    <property type="molecule type" value="Genomic_DNA"/>
</dbReference>
<proteinExistence type="inferred from homology"/>
<accession>A0ABS2SNJ4</accession>
<feature type="domain" description="DUF1846" evidence="3">
    <location>
        <begin position="350"/>
        <end position="501"/>
    </location>
</feature>
<dbReference type="Pfam" id="PF08903">
    <property type="entry name" value="DUF1846"/>
    <property type="match status" value="1"/>
</dbReference>
<dbReference type="InterPro" id="IPR048441">
    <property type="entry name" value="DUF1846_C"/>
</dbReference>
<name>A0ABS2SNJ4_9MICO</name>
<feature type="domain" description="DUF1846" evidence="2">
    <location>
        <begin position="13"/>
        <end position="344"/>
    </location>
</feature>
<protein>
    <recommendedName>
        <fullName evidence="1">UPF0371 protein JOE56_001818</fullName>
    </recommendedName>
</protein>
<dbReference type="Pfam" id="PF20921">
    <property type="entry name" value="DUF1846_C"/>
    <property type="match status" value="1"/>
</dbReference>
<evidence type="ECO:0000259" key="2">
    <source>
        <dbReference type="Pfam" id="PF08903"/>
    </source>
</evidence>
<dbReference type="HAMAP" id="MF_01567">
    <property type="entry name" value="UPF0371"/>
    <property type="match status" value="1"/>
</dbReference>
<dbReference type="NCBIfam" id="NF010184">
    <property type="entry name" value="PRK13663.1"/>
    <property type="match status" value="1"/>
</dbReference>
<evidence type="ECO:0000313" key="4">
    <source>
        <dbReference type="EMBL" id="MBM7817124.1"/>
    </source>
</evidence>
<comment type="caution">
    <text evidence="4">The sequence shown here is derived from an EMBL/GenBank/DDBJ whole genome shotgun (WGS) entry which is preliminary data.</text>
</comment>
<gene>
    <name evidence="4" type="ORF">JOE56_001818</name>
</gene>
<evidence type="ECO:0000313" key="5">
    <source>
        <dbReference type="Proteomes" id="UP000809290"/>
    </source>
</evidence>
<evidence type="ECO:0000259" key="3">
    <source>
        <dbReference type="Pfam" id="PF20921"/>
    </source>
</evidence>
<dbReference type="Proteomes" id="UP000809290">
    <property type="component" value="Unassembled WGS sequence"/>
</dbReference>
<dbReference type="PIRSF" id="PIRSF033132">
    <property type="entry name" value="DUF1846"/>
    <property type="match status" value="1"/>
</dbReference>
<sequence length="504" mass="56195">MKNYTEGVGMKAGFDRERYVELQSEHIRQRRDQIGGKLYLEMGGKLFDDNHASRVLPGFTPDNKIEMLQRIADHIEIVIAMNAQDLHRHKVRADLGISYEDDVLRLVDVFRERGFLVNWVVVTQMDEENTLAQAFIDRLKRLGLKVAKHRTIPGYPTNVSRIVSDDGFGQNEYVETERDVVVLTAPGPGSGKLATCLSQIYHDFKRGIQSGYAKFETFPIWNLPLEHPVNLAYESATVDLDDINVIDPYHLQAYGERVTSYNRDVEVFPLLKSLLETLAGSSPYQSPTDMGVNMVGSCITDDGVCRKAAKQEIVRRYYKALVDEARNDWDNTLSERAAIVMSKAGATVDDLRVIEPAVQLEAQTGGPASCMELADGTLVTGKTSDLLGCSAAMLLNALKHLAGIDPDVHLLSPESIKPIQTVKTKHLGSQNPRLHTDEVLIALSVSAETSEDSRRAIEQLSQLRGCDVHTTTILGSVDEGIFRSLGMQVTSEPKYQRKSLFHRR</sequence>
<organism evidence="4 5">
    <name type="scientific">Brevibacterium paucivorans</name>
    <dbReference type="NCBI Taxonomy" id="170994"/>
    <lineage>
        <taxon>Bacteria</taxon>
        <taxon>Bacillati</taxon>
        <taxon>Actinomycetota</taxon>
        <taxon>Actinomycetes</taxon>
        <taxon>Micrococcales</taxon>
        <taxon>Brevibacteriaceae</taxon>
        <taxon>Brevibacterium</taxon>
    </lineage>
</organism>